<accession>S0DFB9</accession>
<proteinExistence type="predicted"/>
<gene>
    <name evidence="2" type="ORF">BN138_3</name>
</gene>
<dbReference type="InterPro" id="IPR045028">
    <property type="entry name" value="DinG/Rad3-like"/>
</dbReference>
<dbReference type="Gene3D" id="3.40.50.300">
    <property type="entry name" value="P-loop containing nucleotide triphosphate hydrolases"/>
    <property type="match status" value="1"/>
</dbReference>
<dbReference type="SUPFAM" id="SSF52540">
    <property type="entry name" value="P-loop containing nucleoside triphosphate hydrolases"/>
    <property type="match status" value="1"/>
</dbReference>
<dbReference type="InterPro" id="IPR006555">
    <property type="entry name" value="ATP-dep_Helicase_C"/>
</dbReference>
<evidence type="ECO:0000259" key="1">
    <source>
        <dbReference type="SMART" id="SM00491"/>
    </source>
</evidence>
<keyword evidence="2" id="KW-0347">Helicase</keyword>
<feature type="domain" description="ATP-dependent helicase C-terminal" evidence="1">
    <location>
        <begin position="48"/>
        <end position="175"/>
    </location>
</feature>
<name>S0DFB9_9ZZZZ</name>
<dbReference type="GO" id="GO:0006139">
    <property type="term" value="P:nucleobase-containing compound metabolic process"/>
    <property type="evidence" value="ECO:0007669"/>
    <property type="project" value="InterPro"/>
</dbReference>
<dbReference type="PANTHER" id="PTHR11472:SF34">
    <property type="entry name" value="REGULATOR OF TELOMERE ELONGATION HELICASE 1"/>
    <property type="match status" value="1"/>
</dbReference>
<dbReference type="GO" id="GO:0003678">
    <property type="term" value="F:DNA helicase activity"/>
    <property type="evidence" value="ECO:0007669"/>
    <property type="project" value="TreeGrafter"/>
</dbReference>
<dbReference type="SMART" id="SM00491">
    <property type="entry name" value="HELICc2"/>
    <property type="match status" value="1"/>
</dbReference>
<organism evidence="2">
    <name type="scientific">termite gut metagenome</name>
    <dbReference type="NCBI Taxonomy" id="433724"/>
    <lineage>
        <taxon>unclassified sequences</taxon>
        <taxon>metagenomes</taxon>
        <taxon>organismal metagenomes</taxon>
    </lineage>
</organism>
<protein>
    <submittedName>
        <fullName evidence="2">Putative ATP-dependent helicase</fullName>
    </submittedName>
</protein>
<keyword evidence="2" id="KW-0378">Hydrolase</keyword>
<keyword evidence="2" id="KW-0547">Nucleotide-binding</keyword>
<evidence type="ECO:0000313" key="2">
    <source>
        <dbReference type="EMBL" id="CCO20815.1"/>
    </source>
</evidence>
<dbReference type="AlphaFoldDB" id="S0DFB9"/>
<dbReference type="Pfam" id="PF13307">
    <property type="entry name" value="Helicase_C_2"/>
    <property type="match status" value="1"/>
</dbReference>
<dbReference type="PANTHER" id="PTHR11472">
    <property type="entry name" value="DNA REPAIR DEAD HELICASE RAD3/XP-D SUBFAMILY MEMBER"/>
    <property type="match status" value="1"/>
</dbReference>
<sequence>MRNTLLYISERAPFPNNKDKRYITAIADEIVRLVRASHGHAAVLFTSYNVMGQVYALVKKRGLPFPLFRLERGGTGAIERFKKSGNGILFASGALWEGIDIPGDALSLLIIVKLLFPVPDPIGDYERSMCGDMETYKARAIVPDMLVKLKQGFGRLIRSETDTGVCAILDSRAGESGSYRSRVLAALPACNVTDSVSGDVQAFMAAKKPAAYFDSGSG</sequence>
<reference evidence="2" key="2">
    <citation type="journal article" date="2013" name="Biotechnol. Biofuels">
        <title>Mining for hemicellulases in the fungus-growing termite Pseudacanthotermes militaris using functional metagenomics.</title>
        <authorList>
            <person name="Bastien G."/>
            <person name="Arnal G."/>
            <person name="Bozonnet S."/>
            <person name="Laguerre S."/>
            <person name="Ferreira F."/>
            <person name="Faure R."/>
            <person name="Henrissat B."/>
            <person name="Lefevre F."/>
            <person name="Robe P."/>
            <person name="Bouchez O."/>
            <person name="Noirot C."/>
            <person name="Dumon C."/>
            <person name="O'Donohue M."/>
        </authorList>
    </citation>
    <scope>NUCLEOTIDE SEQUENCE</scope>
</reference>
<dbReference type="GO" id="GO:0005524">
    <property type="term" value="F:ATP binding"/>
    <property type="evidence" value="ECO:0007669"/>
    <property type="project" value="InterPro"/>
</dbReference>
<dbReference type="GO" id="GO:0003676">
    <property type="term" value="F:nucleic acid binding"/>
    <property type="evidence" value="ECO:0007669"/>
    <property type="project" value="InterPro"/>
</dbReference>
<dbReference type="GO" id="GO:0016818">
    <property type="term" value="F:hydrolase activity, acting on acid anhydrides, in phosphorus-containing anhydrides"/>
    <property type="evidence" value="ECO:0007669"/>
    <property type="project" value="InterPro"/>
</dbReference>
<reference evidence="2" key="1">
    <citation type="submission" date="2012-10" db="EMBL/GenBank/DDBJ databases">
        <authorList>
            <person name="Sandrine L."/>
        </authorList>
    </citation>
    <scope>NUCLEOTIDE SEQUENCE</scope>
</reference>
<keyword evidence="2" id="KW-0067">ATP-binding</keyword>
<dbReference type="InterPro" id="IPR027417">
    <property type="entry name" value="P-loop_NTPase"/>
</dbReference>
<dbReference type="EMBL" id="HF548269">
    <property type="protein sequence ID" value="CCO20815.1"/>
    <property type="molecule type" value="Genomic_DNA"/>
</dbReference>